<dbReference type="InterPro" id="IPR049049">
    <property type="entry name" value="Beta-AFase-like_GH127_C"/>
</dbReference>
<dbReference type="InterPro" id="IPR012878">
    <property type="entry name" value="Beta-AFase-like_GH127_cat"/>
</dbReference>
<dbReference type="RefSeq" id="WP_111646876.1">
    <property type="nucleotide sequence ID" value="NZ_JACHWI010000001.1"/>
</dbReference>
<reference evidence="4 5" key="1">
    <citation type="submission" date="2018-06" db="EMBL/GenBank/DDBJ databases">
        <title>Genomic Encyclopedia of Type Strains, Phase III (KMG-III): the genomes of soil and plant-associated and newly described type strains.</title>
        <authorList>
            <person name="Whitman W."/>
        </authorList>
    </citation>
    <scope>NUCLEOTIDE SEQUENCE [LARGE SCALE GENOMIC DNA]</scope>
    <source>
        <strain evidence="4 5">CGMCC 4.7090</strain>
    </source>
</reference>
<proteinExistence type="predicted"/>
<dbReference type="SUPFAM" id="SSF48208">
    <property type="entry name" value="Six-hairpin glycosidases"/>
    <property type="match status" value="1"/>
</dbReference>
<dbReference type="Pfam" id="PF20736">
    <property type="entry name" value="Glyco_hydro127M"/>
    <property type="match status" value="1"/>
</dbReference>
<dbReference type="PANTHER" id="PTHR43465:SF2">
    <property type="entry name" value="DUF1680 DOMAIN PROTEIN (AFU_ORTHOLOGUE AFUA_1G08910)"/>
    <property type="match status" value="1"/>
</dbReference>
<dbReference type="AlphaFoldDB" id="A0A327ZK77"/>
<name>A0A327ZK77_9ACTN</name>
<dbReference type="GO" id="GO:0005975">
    <property type="term" value="P:carbohydrate metabolic process"/>
    <property type="evidence" value="ECO:0007669"/>
    <property type="project" value="InterPro"/>
</dbReference>
<feature type="domain" description="Non-reducing end beta-L-arabinofuranosidase-like GH127 middle" evidence="2">
    <location>
        <begin position="285"/>
        <end position="377"/>
    </location>
</feature>
<dbReference type="OrthoDB" id="9757939at2"/>
<accession>A0A327ZK77</accession>
<evidence type="ECO:0000313" key="4">
    <source>
        <dbReference type="EMBL" id="RAK43063.1"/>
    </source>
</evidence>
<organism evidence="4 5">
    <name type="scientific">Actinoplanes lutulentus</name>
    <dbReference type="NCBI Taxonomy" id="1287878"/>
    <lineage>
        <taxon>Bacteria</taxon>
        <taxon>Bacillati</taxon>
        <taxon>Actinomycetota</taxon>
        <taxon>Actinomycetes</taxon>
        <taxon>Micromonosporales</taxon>
        <taxon>Micromonosporaceae</taxon>
        <taxon>Actinoplanes</taxon>
    </lineage>
</organism>
<feature type="domain" description="Non-reducing end beta-L-arabinofuranosidase-like GH127 catalytic" evidence="1">
    <location>
        <begin position="64"/>
        <end position="273"/>
    </location>
</feature>
<dbReference type="EMBL" id="QLMJ01000001">
    <property type="protein sequence ID" value="RAK43063.1"/>
    <property type="molecule type" value="Genomic_DNA"/>
</dbReference>
<evidence type="ECO:0000259" key="2">
    <source>
        <dbReference type="Pfam" id="PF20736"/>
    </source>
</evidence>
<evidence type="ECO:0000313" key="5">
    <source>
        <dbReference type="Proteomes" id="UP000249341"/>
    </source>
</evidence>
<dbReference type="PANTHER" id="PTHR43465">
    <property type="entry name" value="DUF1680 DOMAIN PROTEIN (AFU_ORTHOLOGUE AFUA_1G08910)"/>
    <property type="match status" value="1"/>
</dbReference>
<dbReference type="InterPro" id="IPR008928">
    <property type="entry name" value="6-hairpin_glycosidase_sf"/>
</dbReference>
<evidence type="ECO:0000259" key="3">
    <source>
        <dbReference type="Pfam" id="PF20737"/>
    </source>
</evidence>
<sequence length="507" mass="54406">MNQGPVLPTSQALSTLRPLPADAVQLTPGGLLGDWQATFEAPSEVSPEVSPEAFFEAAPGQPSQHPGTESALVELYRQTGHRPHLDLAARLLDNRGHSRLDPGEFGSAHHQDHVPLRQATAVTGHVLSQLQLLAGAVDVAVETRDLALLAAAERLWESAQTSRTYLTGGQGSRHRDESFGDPYELPPDRAYAETCAAIASFGLSWRLLLATGDVRYADEMERVLHNGIAAAVSVDGKSFFHTNPLQTRTGRTRTPATPGACCPLTLARLMTSLHGYAATGGPSGLHIHLYGSSAISSGNRTVEVDTRYPWDEQITVTITATDAEPWALALRVPTWCTDLRLTINGAPAPARRLVEKGYLRLHRAWHPGDQITLTLAMPARRITAHPRVDATRGTAALVRGPLVYCLEEADLPTTGKLAGAALEDLELDQSAPLAVAYHTSGISPVTLQAPVRLRPPAAEAPLYRPLPAAANVSPTAAVATAIPYFLWANRTPGPMRVWLPLSPSHRP</sequence>
<dbReference type="Proteomes" id="UP000249341">
    <property type="component" value="Unassembled WGS sequence"/>
</dbReference>
<keyword evidence="5" id="KW-1185">Reference proteome</keyword>
<dbReference type="InterPro" id="IPR049174">
    <property type="entry name" value="Beta-AFase-like"/>
</dbReference>
<evidence type="ECO:0008006" key="6">
    <source>
        <dbReference type="Google" id="ProtNLM"/>
    </source>
</evidence>
<dbReference type="InterPro" id="IPR049046">
    <property type="entry name" value="Beta-AFase-like_GH127_middle"/>
</dbReference>
<evidence type="ECO:0000259" key="1">
    <source>
        <dbReference type="Pfam" id="PF07944"/>
    </source>
</evidence>
<comment type="caution">
    <text evidence="4">The sequence shown here is derived from an EMBL/GenBank/DDBJ whole genome shotgun (WGS) entry which is preliminary data.</text>
</comment>
<dbReference type="Pfam" id="PF20737">
    <property type="entry name" value="Glyco_hydro127C"/>
    <property type="match status" value="1"/>
</dbReference>
<gene>
    <name evidence="4" type="ORF">B0I29_101193</name>
</gene>
<feature type="domain" description="Non-reducing end beta-L-arabinofuranosidase-like GH127 C-terminal" evidence="3">
    <location>
        <begin position="380"/>
        <end position="500"/>
    </location>
</feature>
<protein>
    <recommendedName>
        <fullName evidence="6">Beta-L-arabinofuranosidase (Glycosyl hydrolase family 127)</fullName>
    </recommendedName>
</protein>
<dbReference type="Pfam" id="PF07944">
    <property type="entry name" value="Beta-AFase-like_GH127_cat"/>
    <property type="match status" value="1"/>
</dbReference>